<accession>A0AAJ6QU80</accession>
<keyword evidence="2" id="KW-1185">Reference proteome</keyword>
<keyword evidence="1" id="KW-0732">Signal</keyword>
<feature type="chain" id="PRO_5042535540" evidence="1">
    <location>
        <begin position="18"/>
        <end position="214"/>
    </location>
</feature>
<proteinExistence type="predicted"/>
<evidence type="ECO:0000313" key="2">
    <source>
        <dbReference type="Proteomes" id="UP000694867"/>
    </source>
</evidence>
<dbReference type="PROSITE" id="PS51257">
    <property type="entry name" value="PROKAR_LIPOPROTEIN"/>
    <property type="match status" value="1"/>
</dbReference>
<organism evidence="2 3">
    <name type="scientific">Galendromus occidentalis</name>
    <name type="common">western predatory mite</name>
    <dbReference type="NCBI Taxonomy" id="34638"/>
    <lineage>
        <taxon>Eukaryota</taxon>
        <taxon>Metazoa</taxon>
        <taxon>Ecdysozoa</taxon>
        <taxon>Arthropoda</taxon>
        <taxon>Chelicerata</taxon>
        <taxon>Arachnida</taxon>
        <taxon>Acari</taxon>
        <taxon>Parasitiformes</taxon>
        <taxon>Mesostigmata</taxon>
        <taxon>Gamasina</taxon>
        <taxon>Phytoseioidea</taxon>
        <taxon>Phytoseiidae</taxon>
        <taxon>Typhlodrominae</taxon>
        <taxon>Galendromus</taxon>
    </lineage>
</organism>
<name>A0AAJ6QU80_9ACAR</name>
<dbReference type="GeneID" id="100899045"/>
<dbReference type="Proteomes" id="UP000694867">
    <property type="component" value="Unplaced"/>
</dbReference>
<sequence length="214" mass="23438">MFARVLLIAAAASVACGNPAVDSLMDRVLSDLKNQLNTLGLDPVRASPFKVFVASNGPFNRDVRANFTEGSIVGLSGLVRNRDCTYLRAGGSNRVFGCEVLLGSTQFMMNVDVEGDNAMRYHRISTGTRIDNGTRALIMVRGIQGNQIKFESIKVDSSITSTTKVLRGRLELNAPRFAEFRRQVNQNISAQLRKTLTGPYAQALSNAFARYTMP</sequence>
<dbReference type="RefSeq" id="XP_003744181.1">
    <property type="nucleotide sequence ID" value="XM_003744133.2"/>
</dbReference>
<reference evidence="3" key="1">
    <citation type="submission" date="2025-08" db="UniProtKB">
        <authorList>
            <consortium name="RefSeq"/>
        </authorList>
    </citation>
    <scope>IDENTIFICATION</scope>
</reference>
<feature type="signal peptide" evidence="1">
    <location>
        <begin position="1"/>
        <end position="17"/>
    </location>
</feature>
<protein>
    <submittedName>
        <fullName evidence="3">Uncharacterized protein LOC100899045</fullName>
    </submittedName>
</protein>
<gene>
    <name evidence="3" type="primary">LOC100899045</name>
</gene>
<evidence type="ECO:0000256" key="1">
    <source>
        <dbReference type="SAM" id="SignalP"/>
    </source>
</evidence>
<dbReference type="KEGG" id="goe:100899045"/>
<dbReference type="AlphaFoldDB" id="A0AAJ6QU80"/>
<evidence type="ECO:0000313" key="3">
    <source>
        <dbReference type="RefSeq" id="XP_003744181.1"/>
    </source>
</evidence>